<dbReference type="InterPro" id="IPR000008">
    <property type="entry name" value="C2_dom"/>
</dbReference>
<feature type="compositionally biased region" description="Polar residues" evidence="9">
    <location>
        <begin position="969"/>
        <end position="978"/>
    </location>
</feature>
<dbReference type="GO" id="GO:0051560">
    <property type="term" value="P:mitochondrial calcium ion homeostasis"/>
    <property type="evidence" value="ECO:0007669"/>
    <property type="project" value="InterPro"/>
</dbReference>
<dbReference type="SUPFAM" id="SSF50156">
    <property type="entry name" value="PDZ domain-like"/>
    <property type="match status" value="1"/>
</dbReference>
<dbReference type="InterPro" id="IPR001478">
    <property type="entry name" value="PDZ"/>
</dbReference>
<evidence type="ECO:0000256" key="1">
    <source>
        <dbReference type="ARBA" id="ARBA00004370"/>
    </source>
</evidence>
<dbReference type="Pfam" id="PF17820">
    <property type="entry name" value="PDZ_6"/>
    <property type="match status" value="1"/>
</dbReference>
<feature type="domain" description="Phorbol-ester/DAG-type" evidence="11">
    <location>
        <begin position="840"/>
        <end position="890"/>
    </location>
</feature>
<feature type="compositionally biased region" description="Polar residues" evidence="9">
    <location>
        <begin position="606"/>
        <end position="619"/>
    </location>
</feature>
<dbReference type="GO" id="GO:0006869">
    <property type="term" value="P:lipid transport"/>
    <property type="evidence" value="ECO:0007669"/>
    <property type="project" value="UniProtKB-KW"/>
</dbReference>
<keyword evidence="5" id="KW-0445">Lipid transport</keyword>
<evidence type="ECO:0000256" key="4">
    <source>
        <dbReference type="ARBA" id="ARBA00022833"/>
    </source>
</evidence>
<keyword evidence="10" id="KW-1133">Transmembrane helix</keyword>
<dbReference type="Pfam" id="PF26547">
    <property type="entry name" value="PDZD8_N"/>
    <property type="match status" value="1"/>
</dbReference>
<feature type="region of interest" description="Disordered" evidence="9">
    <location>
        <begin position="805"/>
        <end position="829"/>
    </location>
</feature>
<feature type="compositionally biased region" description="Basic and acidic residues" evidence="9">
    <location>
        <begin position="549"/>
        <end position="561"/>
    </location>
</feature>
<dbReference type="GO" id="GO:0008289">
    <property type="term" value="F:lipid binding"/>
    <property type="evidence" value="ECO:0007669"/>
    <property type="project" value="UniProtKB-KW"/>
</dbReference>
<evidence type="ECO:0000259" key="13">
    <source>
        <dbReference type="PROSITE" id="PS51847"/>
    </source>
</evidence>
<keyword evidence="10" id="KW-0812">Transmembrane</keyword>
<keyword evidence="4" id="KW-0862">Zinc</keyword>
<evidence type="ECO:0000259" key="11">
    <source>
        <dbReference type="PROSITE" id="PS50081"/>
    </source>
</evidence>
<keyword evidence="6" id="KW-0446">Lipid-binding</keyword>
<dbReference type="InterPro" id="IPR041489">
    <property type="entry name" value="PDZ_6"/>
</dbReference>
<name>A0A7M5VDH7_9CNID</name>
<feature type="domain" description="SMP-LTD" evidence="13">
    <location>
        <begin position="71"/>
        <end position="252"/>
    </location>
</feature>
<dbReference type="InterPro" id="IPR035892">
    <property type="entry name" value="C2_domain_sf"/>
</dbReference>
<sequence>MFLQLLGAFLFGIVAVLVVELLVLYKWFQRQPNEDLKELPSYTPVTNPKDLANFCKLDGATDKESCMFLNLIFQFLWREWRDSPKTRNFFIRKMNMEFQEMLLNKAAGKIMEQITVRDYYLGDSLPEFKSATIMKIDNKNYSQVPQEIDLAVDIDYSGGFVISLDVDLIFGRTASLSIKLNKLVGRVRLQYTRNPCTHWSFSFYEDPIMDLHVDSNFEGKKLPKLTSFIHNQIRKSIKKKHTLPRYKVRYKPFFVKDEPQDGRNEVFIHNNLVTMGKLDLEIVECTRIQKLPKGSHIYCSLSLDILPWKEDMPMKRSMWPVHEVLMSKMKSGSLGVSFGAVKDRNTESDNIELITINTIFPNSPATQVDIQKGDILISVNDVDITNMKQVKRLIKNTGDQFTFKLQRPPASELIDTMNHETTTNGNSMSGSTESQQPKGSNDRIDGGDGSMKNGMMGGNGRDSQSQQDDEFNYDSFILQDDDSDQEEFVNIVCNEFAQDISNDQAEILRQEVQTIQRASLVPLSDDSSLDVVDRSTPIPAINIQNTEPSRRDILNNEKKNTDSPLPSKRSFSFFKRRRTESASTLNRRRTSDTSLLNHPRQDANRFESSLNFEPNTTPQHNKKKEVRISEPAQMNGDDNEETTHRTTRRKMSDNMTKEWDNISQHNIEIFRPDTSALEEEKEPTGQRTSHQNANKELVWNEIFSFDIEKEHRFLNICVWCKHEESFEKDVLIGYVSIPLMELAVECLSTSARKSIRKFHLTAASSRSTISRTYLRTVMPGMNLSCCHGDITIAYRHFISTPESQLPEEDRVDSASLSSKKKVEQSTADEEIDIQKEQERIHNFIGQEFYSPTRCDYCQNKIWRKVAFQCLVCGMISHKRCLQNVQANTYCTSKGVRAKLPKWQLEKTASNESTSTSKPIDQSPEDSPDPSNRLSTQLTVPDETDLRPGIKNNGSASPNVLRRRHKTSQEKPPSLSNHKRTVSLQDMIQEDNSCQNIPEDVDEGDLNDSIATAAVTAKEAGRELYASLDVDSREENIQSKVQRLQREITQEKEQQMQLRYSFERVEEIEAKQKFTLLIRKSEERSQALALLMIQYCAALNECLSNGEPKQVDL</sequence>
<protein>
    <recommendedName>
        <fullName evidence="16">PDZ domain-containing protein 8</fullName>
    </recommendedName>
</protein>
<evidence type="ECO:0000256" key="2">
    <source>
        <dbReference type="ARBA" id="ARBA00022448"/>
    </source>
</evidence>
<dbReference type="PROSITE" id="PS51847">
    <property type="entry name" value="SMP"/>
    <property type="match status" value="1"/>
</dbReference>
<dbReference type="Gene3D" id="3.30.60.20">
    <property type="match status" value="1"/>
</dbReference>
<dbReference type="EnsemblMetazoa" id="CLYHEMT010970.1">
    <property type="protein sequence ID" value="CLYHEMP010970.1"/>
    <property type="gene ID" value="CLYHEMG010970"/>
</dbReference>
<evidence type="ECO:0000256" key="10">
    <source>
        <dbReference type="SAM" id="Phobius"/>
    </source>
</evidence>
<dbReference type="PROSITE" id="PS00479">
    <property type="entry name" value="ZF_DAG_PE_1"/>
    <property type="match status" value="1"/>
</dbReference>
<evidence type="ECO:0000256" key="3">
    <source>
        <dbReference type="ARBA" id="ARBA00022723"/>
    </source>
</evidence>
<dbReference type="GO" id="GO:1990456">
    <property type="term" value="P:mitochondrion-endoplasmic reticulum membrane tethering"/>
    <property type="evidence" value="ECO:0007669"/>
    <property type="project" value="InterPro"/>
</dbReference>
<organism evidence="14 15">
    <name type="scientific">Clytia hemisphaerica</name>
    <dbReference type="NCBI Taxonomy" id="252671"/>
    <lineage>
        <taxon>Eukaryota</taxon>
        <taxon>Metazoa</taxon>
        <taxon>Cnidaria</taxon>
        <taxon>Hydrozoa</taxon>
        <taxon>Hydroidolina</taxon>
        <taxon>Leptothecata</taxon>
        <taxon>Obeliida</taxon>
        <taxon>Clytiidae</taxon>
        <taxon>Clytia</taxon>
    </lineage>
</organism>
<dbReference type="OrthoDB" id="10004596at2759"/>
<dbReference type="CDD" id="cd21674">
    <property type="entry name" value="SMP_PDZD8"/>
    <property type="match status" value="1"/>
</dbReference>
<dbReference type="Proteomes" id="UP000594262">
    <property type="component" value="Unplaced"/>
</dbReference>
<keyword evidence="3" id="KW-0479">Metal-binding</keyword>
<dbReference type="SUPFAM" id="SSF57889">
    <property type="entry name" value="Cysteine-rich domain"/>
    <property type="match status" value="1"/>
</dbReference>
<dbReference type="InterPro" id="IPR046349">
    <property type="entry name" value="C1-like_sf"/>
</dbReference>
<reference evidence="14" key="1">
    <citation type="submission" date="2021-01" db="UniProtKB">
        <authorList>
            <consortium name="EnsemblMetazoa"/>
        </authorList>
    </citation>
    <scope>IDENTIFICATION</scope>
</reference>
<dbReference type="RefSeq" id="XP_066911175.1">
    <property type="nucleotide sequence ID" value="XM_067055074.1"/>
</dbReference>
<dbReference type="Pfam" id="PF00130">
    <property type="entry name" value="C1_1"/>
    <property type="match status" value="1"/>
</dbReference>
<keyword evidence="7 10" id="KW-0472">Membrane</keyword>
<dbReference type="GO" id="GO:0016020">
    <property type="term" value="C:membrane"/>
    <property type="evidence" value="ECO:0007669"/>
    <property type="project" value="UniProtKB-SubCell"/>
</dbReference>
<proteinExistence type="predicted"/>
<dbReference type="InterPro" id="IPR031468">
    <property type="entry name" value="SMP_LBD"/>
</dbReference>
<dbReference type="Gene3D" id="2.30.42.10">
    <property type="match status" value="1"/>
</dbReference>
<feature type="region of interest" description="Disordered" evidence="9">
    <location>
        <begin position="549"/>
        <end position="650"/>
    </location>
</feature>
<dbReference type="InterPro" id="IPR039275">
    <property type="entry name" value="PDZD8"/>
</dbReference>
<dbReference type="PANTHER" id="PTHR21519:SF1">
    <property type="entry name" value="PDZ DOMAIN-CONTAINING PROTEIN 8"/>
    <property type="match status" value="1"/>
</dbReference>
<dbReference type="GO" id="GO:0044233">
    <property type="term" value="C:mitochondria-associated endoplasmic reticulum membrane contact site"/>
    <property type="evidence" value="ECO:0007669"/>
    <property type="project" value="InterPro"/>
</dbReference>
<feature type="domain" description="PDZ" evidence="12">
    <location>
        <begin position="323"/>
        <end position="409"/>
    </location>
</feature>
<dbReference type="GO" id="GO:0046872">
    <property type="term" value="F:metal ion binding"/>
    <property type="evidence" value="ECO:0007669"/>
    <property type="project" value="UniProtKB-KW"/>
</dbReference>
<feature type="region of interest" description="Disordered" evidence="9">
    <location>
        <begin position="901"/>
        <end position="978"/>
    </location>
</feature>
<keyword evidence="8" id="KW-0175">Coiled coil</keyword>
<dbReference type="CDD" id="cd20825">
    <property type="entry name" value="C1_PDZD8"/>
    <property type="match status" value="1"/>
</dbReference>
<evidence type="ECO:0000256" key="7">
    <source>
        <dbReference type="ARBA" id="ARBA00023136"/>
    </source>
</evidence>
<dbReference type="PANTHER" id="PTHR21519">
    <property type="entry name" value="PDZ DOMAIN-CONTAINING PROTEIN 8"/>
    <property type="match status" value="1"/>
</dbReference>
<feature type="compositionally biased region" description="Low complexity" evidence="9">
    <location>
        <begin position="420"/>
        <end position="434"/>
    </location>
</feature>
<keyword evidence="2" id="KW-0813">Transport</keyword>
<evidence type="ECO:0000256" key="9">
    <source>
        <dbReference type="SAM" id="MobiDB-lite"/>
    </source>
</evidence>
<feature type="region of interest" description="Disordered" evidence="9">
    <location>
        <begin position="419"/>
        <end position="467"/>
    </location>
</feature>
<evidence type="ECO:0000256" key="5">
    <source>
        <dbReference type="ARBA" id="ARBA00023055"/>
    </source>
</evidence>
<dbReference type="AlphaFoldDB" id="A0A7M5VDH7"/>
<feature type="compositionally biased region" description="Polar residues" evidence="9">
    <location>
        <begin position="906"/>
        <end position="919"/>
    </location>
</feature>
<dbReference type="Pfam" id="PF00168">
    <property type="entry name" value="C2"/>
    <property type="match status" value="1"/>
</dbReference>
<feature type="transmembrane region" description="Helical" evidence="10">
    <location>
        <begin position="7"/>
        <end position="28"/>
    </location>
</feature>
<dbReference type="SMART" id="SM00109">
    <property type="entry name" value="C1"/>
    <property type="match status" value="1"/>
</dbReference>
<evidence type="ECO:0000313" key="14">
    <source>
        <dbReference type="EnsemblMetazoa" id="CLYHEMP010970.1"/>
    </source>
</evidence>
<feature type="coiled-coil region" evidence="8">
    <location>
        <begin position="1033"/>
        <end position="1060"/>
    </location>
</feature>
<dbReference type="GeneID" id="136798458"/>
<evidence type="ECO:0000256" key="6">
    <source>
        <dbReference type="ARBA" id="ARBA00023121"/>
    </source>
</evidence>
<dbReference type="Gene3D" id="2.60.40.150">
    <property type="entry name" value="C2 domain"/>
    <property type="match status" value="1"/>
</dbReference>
<evidence type="ECO:0000256" key="8">
    <source>
        <dbReference type="SAM" id="Coils"/>
    </source>
</evidence>
<dbReference type="PROSITE" id="PS50106">
    <property type="entry name" value="PDZ"/>
    <property type="match status" value="1"/>
</dbReference>
<dbReference type="InterPro" id="IPR058801">
    <property type="entry name" value="PDZD8_N"/>
</dbReference>
<dbReference type="CDD" id="cd00030">
    <property type="entry name" value="C2"/>
    <property type="match status" value="1"/>
</dbReference>
<dbReference type="GO" id="GO:0005739">
    <property type="term" value="C:mitochondrion"/>
    <property type="evidence" value="ECO:0007669"/>
    <property type="project" value="GOC"/>
</dbReference>
<evidence type="ECO:0000313" key="15">
    <source>
        <dbReference type="Proteomes" id="UP000594262"/>
    </source>
</evidence>
<dbReference type="PROSITE" id="PS50081">
    <property type="entry name" value="ZF_DAG_PE_2"/>
    <property type="match status" value="1"/>
</dbReference>
<feature type="compositionally biased region" description="Polar residues" evidence="9">
    <location>
        <begin position="928"/>
        <end position="938"/>
    </location>
</feature>
<dbReference type="InterPro" id="IPR036034">
    <property type="entry name" value="PDZ_sf"/>
</dbReference>
<dbReference type="EnsemblMetazoa" id="CLYHEMT010970.2">
    <property type="protein sequence ID" value="CLYHEMP010970.2"/>
    <property type="gene ID" value="CLYHEMG010970"/>
</dbReference>
<comment type="subcellular location">
    <subcellularLocation>
        <location evidence="1">Membrane</location>
    </subcellularLocation>
</comment>
<dbReference type="SUPFAM" id="SSF49562">
    <property type="entry name" value="C2 domain (Calcium/lipid-binding domain, CaLB)"/>
    <property type="match status" value="1"/>
</dbReference>
<dbReference type="SMART" id="SM00228">
    <property type="entry name" value="PDZ"/>
    <property type="match status" value="1"/>
</dbReference>
<evidence type="ECO:0008006" key="16">
    <source>
        <dbReference type="Google" id="ProtNLM"/>
    </source>
</evidence>
<accession>A0A7M5VDH7</accession>
<keyword evidence="15" id="KW-1185">Reference proteome</keyword>
<evidence type="ECO:0000259" key="12">
    <source>
        <dbReference type="PROSITE" id="PS50106"/>
    </source>
</evidence>
<dbReference type="InterPro" id="IPR002219">
    <property type="entry name" value="PKC_DAG/PE"/>
</dbReference>